<keyword evidence="1" id="KW-1133">Transmembrane helix</keyword>
<sequence>MPPSVSSADVPNRARHHRSAWAVFRVPLLVGLVCTAGLGLALVGDGIWDGLSWLALSLPVTLVAFYWRRAGRLR</sequence>
<dbReference type="EMBL" id="PGVG01000006">
    <property type="protein sequence ID" value="PJG55329.1"/>
    <property type="molecule type" value="Genomic_DNA"/>
</dbReference>
<evidence type="ECO:0008006" key="4">
    <source>
        <dbReference type="Google" id="ProtNLM"/>
    </source>
</evidence>
<evidence type="ECO:0000313" key="3">
    <source>
        <dbReference type="Proteomes" id="UP000231194"/>
    </source>
</evidence>
<evidence type="ECO:0000256" key="1">
    <source>
        <dbReference type="SAM" id="Phobius"/>
    </source>
</evidence>
<comment type="caution">
    <text evidence="2">The sequence shown here is derived from an EMBL/GenBank/DDBJ whole genome shotgun (WGS) entry which is preliminary data.</text>
</comment>
<dbReference type="AlphaFoldDB" id="A0A2M8RC20"/>
<dbReference type="Proteomes" id="UP000231194">
    <property type="component" value="Unassembled WGS sequence"/>
</dbReference>
<keyword evidence="1" id="KW-0472">Membrane</keyword>
<reference evidence="2 3" key="1">
    <citation type="submission" date="2017-11" db="EMBL/GenBank/DDBJ databases">
        <title>Bradyrhizobium forestalis sp. nov., an efficient nitrogen-fixing bacterium isolated from nodules of forest legume species in the Amazon.</title>
        <authorList>
            <person name="Costa E.M."/>
            <person name="Guimaraes A."/>
            <person name="Carvalho T.S."/>
            <person name="Rodrigues T.L."/>
            <person name="Ribeiro P.R.A."/>
            <person name="Lebbe L."/>
            <person name="Willems A."/>
            <person name="Moreira F.M.S."/>
        </authorList>
    </citation>
    <scope>NUCLEOTIDE SEQUENCE [LARGE SCALE GENOMIC DNA]</scope>
    <source>
        <strain evidence="2 3">INPA54B</strain>
    </source>
</reference>
<name>A0A2M8RC20_9BRAD</name>
<keyword evidence="1" id="KW-0812">Transmembrane</keyword>
<feature type="transmembrane region" description="Helical" evidence="1">
    <location>
        <begin position="22"/>
        <end position="44"/>
    </location>
</feature>
<evidence type="ECO:0000313" key="2">
    <source>
        <dbReference type="EMBL" id="PJG55329.1"/>
    </source>
</evidence>
<organism evidence="2 3">
    <name type="scientific">Bradyrhizobium forestalis</name>
    <dbReference type="NCBI Taxonomy" id="1419263"/>
    <lineage>
        <taxon>Bacteria</taxon>
        <taxon>Pseudomonadati</taxon>
        <taxon>Pseudomonadota</taxon>
        <taxon>Alphaproteobacteria</taxon>
        <taxon>Hyphomicrobiales</taxon>
        <taxon>Nitrobacteraceae</taxon>
        <taxon>Bradyrhizobium</taxon>
    </lineage>
</organism>
<feature type="transmembrane region" description="Helical" evidence="1">
    <location>
        <begin position="50"/>
        <end position="67"/>
    </location>
</feature>
<protein>
    <recommendedName>
        <fullName evidence="4">DUF4175 domain-containing protein</fullName>
    </recommendedName>
</protein>
<keyword evidence="3" id="KW-1185">Reference proteome</keyword>
<gene>
    <name evidence="2" type="ORF">CVM73_09685</name>
</gene>
<proteinExistence type="predicted"/>
<accession>A0A2M8RC20</accession>